<name>A0A395I3R6_ASPHC</name>
<dbReference type="VEuPathDB" id="FungiDB:BO97DRAFT_422777"/>
<gene>
    <name evidence="2" type="ORF">BO97DRAFT_422777</name>
</gene>
<evidence type="ECO:0000313" key="2">
    <source>
        <dbReference type="EMBL" id="RAL14359.1"/>
    </source>
</evidence>
<sequence length="250" mass="27017">MSVVFSTPSTISSPGLPASAALNRRCTEPAKFVFPTTVALHRKYLPIRPSDPRNPSTTPRSTCCPWFKNAETPTSFGPLSPQTRVYIHGKRKERTPNPTRHKGQPVRRRKVLLTRQIRPTSAQSQRIRLSPGTNSINPKSTGARQCTQCRGKLQPATKSTTLSTSNTNPPSPRTSREAGGKGPDIRPRTGPSFTTGHPPSAQSTGKSTVSRPFGLVDWLYSAGPPRVASATPHQFPSASGNRSACPTVCK</sequence>
<proteinExistence type="predicted"/>
<keyword evidence="3" id="KW-1185">Reference proteome</keyword>
<feature type="compositionally biased region" description="Polar residues" evidence="1">
    <location>
        <begin position="117"/>
        <end position="148"/>
    </location>
</feature>
<reference evidence="2 3" key="1">
    <citation type="submission" date="2018-02" db="EMBL/GenBank/DDBJ databases">
        <title>The genomes of Aspergillus section Nigri reveals drivers in fungal speciation.</title>
        <authorList>
            <consortium name="DOE Joint Genome Institute"/>
            <person name="Vesth T.C."/>
            <person name="Nybo J."/>
            <person name="Theobald S."/>
            <person name="Brandl J."/>
            <person name="Frisvad J.C."/>
            <person name="Nielsen K.F."/>
            <person name="Lyhne E.K."/>
            <person name="Kogle M.E."/>
            <person name="Kuo A."/>
            <person name="Riley R."/>
            <person name="Clum A."/>
            <person name="Nolan M."/>
            <person name="Lipzen A."/>
            <person name="Salamov A."/>
            <person name="Henrissat B."/>
            <person name="Wiebenga A."/>
            <person name="De vries R.P."/>
            <person name="Grigoriev I.V."/>
            <person name="Mortensen U.H."/>
            <person name="Andersen M.R."/>
            <person name="Baker S.E."/>
        </authorList>
    </citation>
    <scope>NUCLEOTIDE SEQUENCE [LARGE SCALE GENOMIC DNA]</scope>
    <source>
        <strain evidence="2 3">CBS 101889</strain>
    </source>
</reference>
<dbReference type="Proteomes" id="UP000248961">
    <property type="component" value="Unassembled WGS sequence"/>
</dbReference>
<accession>A0A395I3R6</accession>
<dbReference type="EMBL" id="KZ824275">
    <property type="protein sequence ID" value="RAL14359.1"/>
    <property type="molecule type" value="Genomic_DNA"/>
</dbReference>
<dbReference type="AlphaFoldDB" id="A0A395I3R6"/>
<feature type="region of interest" description="Disordered" evidence="1">
    <location>
        <begin position="223"/>
        <end position="250"/>
    </location>
</feature>
<feature type="compositionally biased region" description="Polar residues" evidence="1">
    <location>
        <begin position="231"/>
        <end position="244"/>
    </location>
</feature>
<evidence type="ECO:0000313" key="3">
    <source>
        <dbReference type="Proteomes" id="UP000248961"/>
    </source>
</evidence>
<evidence type="ECO:0000256" key="1">
    <source>
        <dbReference type="SAM" id="MobiDB-lite"/>
    </source>
</evidence>
<dbReference type="GeneID" id="37201112"/>
<protein>
    <submittedName>
        <fullName evidence="2">Uncharacterized protein</fullName>
    </submittedName>
</protein>
<organism evidence="2 3">
    <name type="scientific">Aspergillus homomorphus (strain CBS 101889)</name>
    <dbReference type="NCBI Taxonomy" id="1450537"/>
    <lineage>
        <taxon>Eukaryota</taxon>
        <taxon>Fungi</taxon>
        <taxon>Dikarya</taxon>
        <taxon>Ascomycota</taxon>
        <taxon>Pezizomycotina</taxon>
        <taxon>Eurotiomycetes</taxon>
        <taxon>Eurotiomycetidae</taxon>
        <taxon>Eurotiales</taxon>
        <taxon>Aspergillaceae</taxon>
        <taxon>Aspergillus</taxon>
        <taxon>Aspergillus subgen. Circumdati</taxon>
    </lineage>
</organism>
<feature type="compositionally biased region" description="Basic and acidic residues" evidence="1">
    <location>
        <begin position="174"/>
        <end position="187"/>
    </location>
</feature>
<dbReference type="RefSeq" id="XP_025553513.1">
    <property type="nucleotide sequence ID" value="XM_025696823.1"/>
</dbReference>
<feature type="compositionally biased region" description="Basic residues" evidence="1">
    <location>
        <begin position="87"/>
        <end position="112"/>
    </location>
</feature>
<feature type="compositionally biased region" description="Polar residues" evidence="1">
    <location>
        <begin position="191"/>
        <end position="209"/>
    </location>
</feature>
<feature type="compositionally biased region" description="Low complexity" evidence="1">
    <location>
        <begin position="159"/>
        <end position="168"/>
    </location>
</feature>
<feature type="region of interest" description="Disordered" evidence="1">
    <location>
        <begin position="87"/>
        <end position="209"/>
    </location>
</feature>